<sequence length="327" mass="34827">MVIYRHSRLYRPAFTLVELLVVIAIIGVLVSLLLPAVQQARESARRASCTNNLKQIGLALHNYHDGAGTFPAGAVGTSTQANSGNFWLSILPYIGKTPVYNEWQFQRNSQNLASNVAVVKLLSSSKVFYCPSSSLPLSVESGTNQGAPLPMYAGISGVDDTSSMATGRGRVNSNGVLPPNMYISIGKITDGTSKTWMVGEQSDWAIDTSGVKVEMRSSGAFSLLASCNFPGTPGAGGCCSSGDQTYNLTTLRYPLNDKAYSSTRTDGKGNSSPSTLGGETNKPLQSVHSGGVQILLADGSVKFVNEFMDFDTVKLFCQRADGKIINE</sequence>
<dbReference type="EMBL" id="CP036279">
    <property type="protein sequence ID" value="QDU61393.1"/>
    <property type="molecule type" value="Genomic_DNA"/>
</dbReference>
<dbReference type="Pfam" id="PF07596">
    <property type="entry name" value="SBP_bac_10"/>
    <property type="match status" value="1"/>
</dbReference>
<dbReference type="AlphaFoldDB" id="A0A518B321"/>
<keyword evidence="2" id="KW-1133">Transmembrane helix</keyword>
<protein>
    <recommendedName>
        <fullName evidence="3">DUF1559 domain-containing protein</fullName>
    </recommendedName>
</protein>
<reference evidence="4 5" key="1">
    <citation type="submission" date="2019-02" db="EMBL/GenBank/DDBJ databases">
        <title>Deep-cultivation of Planctomycetes and their phenomic and genomic characterization uncovers novel biology.</title>
        <authorList>
            <person name="Wiegand S."/>
            <person name="Jogler M."/>
            <person name="Boedeker C."/>
            <person name="Pinto D."/>
            <person name="Vollmers J."/>
            <person name="Rivas-Marin E."/>
            <person name="Kohn T."/>
            <person name="Peeters S.H."/>
            <person name="Heuer A."/>
            <person name="Rast P."/>
            <person name="Oberbeckmann S."/>
            <person name="Bunk B."/>
            <person name="Jeske O."/>
            <person name="Meyerdierks A."/>
            <person name="Storesund J.E."/>
            <person name="Kallscheuer N."/>
            <person name="Luecker S."/>
            <person name="Lage O.M."/>
            <person name="Pohl T."/>
            <person name="Merkel B.J."/>
            <person name="Hornburger P."/>
            <person name="Mueller R.-W."/>
            <person name="Bruemmer F."/>
            <person name="Labrenz M."/>
            <person name="Spormann A.M."/>
            <person name="Op den Camp H."/>
            <person name="Overmann J."/>
            <person name="Amann R."/>
            <person name="Jetten M.S.M."/>
            <person name="Mascher T."/>
            <person name="Medema M.H."/>
            <person name="Devos D.P."/>
            <person name="Kaster A.-K."/>
            <person name="Ovreas L."/>
            <person name="Rohde M."/>
            <person name="Galperin M.Y."/>
            <person name="Jogler C."/>
        </authorList>
    </citation>
    <scope>NUCLEOTIDE SEQUENCE [LARGE SCALE GENOMIC DNA]</scope>
    <source>
        <strain evidence="4 5">Pan216</strain>
    </source>
</reference>
<dbReference type="Pfam" id="PF07963">
    <property type="entry name" value="N_methyl"/>
    <property type="match status" value="1"/>
</dbReference>
<gene>
    <name evidence="4" type="ORF">Pan216_22490</name>
</gene>
<dbReference type="OrthoDB" id="280382at2"/>
<evidence type="ECO:0000313" key="5">
    <source>
        <dbReference type="Proteomes" id="UP000317093"/>
    </source>
</evidence>
<feature type="transmembrane region" description="Helical" evidence="2">
    <location>
        <begin position="12"/>
        <end position="34"/>
    </location>
</feature>
<feature type="domain" description="DUF1559" evidence="3">
    <location>
        <begin position="38"/>
        <end position="310"/>
    </location>
</feature>
<dbReference type="SUPFAM" id="SSF54523">
    <property type="entry name" value="Pili subunits"/>
    <property type="match status" value="1"/>
</dbReference>
<keyword evidence="2" id="KW-0812">Transmembrane</keyword>
<evidence type="ECO:0000256" key="1">
    <source>
        <dbReference type="SAM" id="MobiDB-lite"/>
    </source>
</evidence>
<proteinExistence type="predicted"/>
<name>A0A518B321_9BACT</name>
<accession>A0A518B321</accession>
<dbReference type="KEGG" id="knv:Pan216_22490"/>
<dbReference type="InterPro" id="IPR027558">
    <property type="entry name" value="Pre_pil_HX9DG_C"/>
</dbReference>
<dbReference type="PANTHER" id="PTHR30093">
    <property type="entry name" value="GENERAL SECRETION PATHWAY PROTEIN G"/>
    <property type="match status" value="1"/>
</dbReference>
<dbReference type="InterPro" id="IPR011453">
    <property type="entry name" value="DUF1559"/>
</dbReference>
<organism evidence="4 5">
    <name type="scientific">Kolteria novifilia</name>
    <dbReference type="NCBI Taxonomy" id="2527975"/>
    <lineage>
        <taxon>Bacteria</taxon>
        <taxon>Pseudomonadati</taxon>
        <taxon>Planctomycetota</taxon>
        <taxon>Planctomycetia</taxon>
        <taxon>Kolteriales</taxon>
        <taxon>Kolteriaceae</taxon>
        <taxon>Kolteria</taxon>
    </lineage>
</organism>
<feature type="region of interest" description="Disordered" evidence="1">
    <location>
        <begin position="259"/>
        <end position="284"/>
    </location>
</feature>
<evidence type="ECO:0000259" key="3">
    <source>
        <dbReference type="Pfam" id="PF07596"/>
    </source>
</evidence>
<dbReference type="Gene3D" id="3.30.700.10">
    <property type="entry name" value="Glycoprotein, Type 4 Pilin"/>
    <property type="match status" value="1"/>
</dbReference>
<dbReference type="PANTHER" id="PTHR30093:SF2">
    <property type="entry name" value="TYPE II SECRETION SYSTEM PROTEIN H"/>
    <property type="match status" value="1"/>
</dbReference>
<dbReference type="InterPro" id="IPR045584">
    <property type="entry name" value="Pilin-like"/>
</dbReference>
<dbReference type="RefSeq" id="WP_145257991.1">
    <property type="nucleotide sequence ID" value="NZ_CP036279.1"/>
</dbReference>
<keyword evidence="5" id="KW-1185">Reference proteome</keyword>
<evidence type="ECO:0000313" key="4">
    <source>
        <dbReference type="EMBL" id="QDU61393.1"/>
    </source>
</evidence>
<dbReference type="Proteomes" id="UP000317093">
    <property type="component" value="Chromosome"/>
</dbReference>
<dbReference type="InterPro" id="IPR012902">
    <property type="entry name" value="N_methyl_site"/>
</dbReference>
<dbReference type="NCBIfam" id="TIGR04294">
    <property type="entry name" value="pre_pil_HX9DG"/>
    <property type="match status" value="1"/>
</dbReference>
<evidence type="ECO:0000256" key="2">
    <source>
        <dbReference type="SAM" id="Phobius"/>
    </source>
</evidence>
<dbReference type="NCBIfam" id="TIGR02532">
    <property type="entry name" value="IV_pilin_GFxxxE"/>
    <property type="match status" value="1"/>
</dbReference>
<keyword evidence="2" id="KW-0472">Membrane</keyword>